<keyword evidence="5" id="KW-1185">Reference proteome</keyword>
<evidence type="ECO:0000259" key="3">
    <source>
        <dbReference type="Pfam" id="PF26607"/>
    </source>
</evidence>
<evidence type="ECO:0000256" key="2">
    <source>
        <dbReference type="SAM" id="SignalP"/>
    </source>
</evidence>
<keyword evidence="2" id="KW-0732">Signal</keyword>
<sequence>MRIRTKAAAGLTTFLVTTAMAAVWGPPASADTNAVQPSVLAILAHPDDDLLFMEPDLKQDYDVPTTTVYVTGGDATNHGDPGKEFPDPCAYSASRFDGLRAAHSRGIQNPTWTKTAITIDGHVIEEDTLNQRRTTKLVFLRLHEAGNGHFKSEPPDPKDGDFANIYDLFAHPNSRFKERSEGSDPGDGDRPGGNDCDPQWAHQTYNREDLLLTFTDLMERYQASTVLSLDPNVGYPYKDLNIDHIGVSRFVGVASQGWHGPENKGHLLLRDYRTYTIDADPGNLDPATFADKQDEFLTYVGPNRHATEKDYSGQNDPEPNPYNDFYSKFLHREYPRWTNGVAWTALDSTGRLNAVAMLDNKVQIWRENASGGTWTGPIPVPGSVPLASTLTLIKDGFGTLHIVGIRLADNQIVTTAENATGTWGPWTVLGNPNSNPDQQVLTGNPAVVAERDGRLTVFVRNWGSGVSMLRQNPDGSWPSDWADIKGYLVRDDITAGLAPDGHVELFAPSIGGLLHWSENPDTGAYPIDPVPVGPPTAGPVSISRNSDGRMQIFYVQADTGKVATQWQRPTGFWTTTSGAIGPFGLEGVSANAGSDGRMTLATRNPGGGVSLLVQDAPNIGFSNFPDLGNVILGAPVVALDRRGRQVVLAFERDGALHVARQSAPGAGSPYGQWELAGS</sequence>
<evidence type="ECO:0000256" key="1">
    <source>
        <dbReference type="SAM" id="MobiDB-lite"/>
    </source>
</evidence>
<dbReference type="EMBL" id="JAAFYZ010000006">
    <property type="protein sequence ID" value="MBS2545755.1"/>
    <property type="molecule type" value="Genomic_DNA"/>
</dbReference>
<dbReference type="SUPFAM" id="SSF89372">
    <property type="entry name" value="Fucose-specific lectin"/>
    <property type="match status" value="2"/>
</dbReference>
<feature type="signal peptide" evidence="2">
    <location>
        <begin position="1"/>
        <end position="21"/>
    </location>
</feature>
<dbReference type="Gene3D" id="3.40.50.10320">
    <property type="entry name" value="LmbE-like"/>
    <property type="match status" value="1"/>
</dbReference>
<evidence type="ECO:0000313" key="5">
    <source>
        <dbReference type="Proteomes" id="UP000730482"/>
    </source>
</evidence>
<feature type="chain" id="PRO_5046425656" evidence="2">
    <location>
        <begin position="22"/>
        <end position="678"/>
    </location>
</feature>
<protein>
    <submittedName>
        <fullName evidence="4">PIG-L family deacetylase</fullName>
    </submittedName>
</protein>
<proteinExistence type="predicted"/>
<organism evidence="4 5">
    <name type="scientific">Catenulispora pinistramenti</name>
    <dbReference type="NCBI Taxonomy" id="2705254"/>
    <lineage>
        <taxon>Bacteria</taxon>
        <taxon>Bacillati</taxon>
        <taxon>Actinomycetota</taxon>
        <taxon>Actinomycetes</taxon>
        <taxon>Catenulisporales</taxon>
        <taxon>Catenulisporaceae</taxon>
        <taxon>Catenulispora</taxon>
    </lineage>
</organism>
<accession>A0ABS5KIL2</accession>
<gene>
    <name evidence="4" type="ORF">KGQ19_02620</name>
</gene>
<evidence type="ECO:0000313" key="4">
    <source>
        <dbReference type="EMBL" id="MBS2545755.1"/>
    </source>
</evidence>
<dbReference type="RefSeq" id="WP_212007416.1">
    <property type="nucleotide sequence ID" value="NZ_JAAFYZ010000006.1"/>
</dbReference>
<dbReference type="InterPro" id="IPR024078">
    <property type="entry name" value="LmbE-like_dom_sf"/>
</dbReference>
<feature type="region of interest" description="Disordered" evidence="1">
    <location>
        <begin position="174"/>
        <end position="200"/>
    </location>
</feature>
<comment type="caution">
    <text evidence="4">The sequence shown here is derived from an EMBL/GenBank/DDBJ whole genome shotgun (WGS) entry which is preliminary data.</text>
</comment>
<feature type="domain" description="PLL-like beta propeller" evidence="3">
    <location>
        <begin position="538"/>
        <end position="674"/>
    </location>
</feature>
<name>A0ABS5KIL2_9ACTN</name>
<dbReference type="SUPFAM" id="SSF102588">
    <property type="entry name" value="LmbE-like"/>
    <property type="match status" value="1"/>
</dbReference>
<reference evidence="4 5" key="1">
    <citation type="submission" date="2020-02" db="EMBL/GenBank/DDBJ databases">
        <title>Acidophilic actinobacteria isolated from forest soil.</title>
        <authorList>
            <person name="Golinska P."/>
        </authorList>
    </citation>
    <scope>NUCLEOTIDE SEQUENCE [LARGE SCALE GENOMIC DNA]</scope>
    <source>
        <strain evidence="4 5">NL8</strain>
    </source>
</reference>
<dbReference type="InterPro" id="IPR058502">
    <property type="entry name" value="PLL-like_beta-prop"/>
</dbReference>
<feature type="compositionally biased region" description="Basic and acidic residues" evidence="1">
    <location>
        <begin position="175"/>
        <end position="192"/>
    </location>
</feature>
<dbReference type="Proteomes" id="UP000730482">
    <property type="component" value="Unassembled WGS sequence"/>
</dbReference>
<dbReference type="Gene3D" id="2.120.10.70">
    <property type="entry name" value="Fucose-specific lectin"/>
    <property type="match status" value="1"/>
</dbReference>
<dbReference type="Pfam" id="PF26607">
    <property type="entry name" value="DUF8189"/>
    <property type="match status" value="1"/>
</dbReference>